<evidence type="ECO:0000313" key="2">
    <source>
        <dbReference type="Proteomes" id="UP000309997"/>
    </source>
</evidence>
<sequence>MRTFIWKLFNVSSLGTVTVHGFISIRGHFQLPAFPVPFHQQMKEMFEDVYMLSFDQKKLTPMSCTA</sequence>
<name>A0ACC4C0Q9_POPAL</name>
<gene>
    <name evidence="1" type="ORF">D5086_014912</name>
</gene>
<organism evidence="1 2">
    <name type="scientific">Populus alba</name>
    <name type="common">White poplar</name>
    <dbReference type="NCBI Taxonomy" id="43335"/>
    <lineage>
        <taxon>Eukaryota</taxon>
        <taxon>Viridiplantae</taxon>
        <taxon>Streptophyta</taxon>
        <taxon>Embryophyta</taxon>
        <taxon>Tracheophyta</taxon>
        <taxon>Spermatophyta</taxon>
        <taxon>Magnoliopsida</taxon>
        <taxon>eudicotyledons</taxon>
        <taxon>Gunneridae</taxon>
        <taxon>Pentapetalae</taxon>
        <taxon>rosids</taxon>
        <taxon>fabids</taxon>
        <taxon>Malpighiales</taxon>
        <taxon>Salicaceae</taxon>
        <taxon>Saliceae</taxon>
        <taxon>Populus</taxon>
    </lineage>
</organism>
<evidence type="ECO:0000313" key="1">
    <source>
        <dbReference type="EMBL" id="KAL3583851.1"/>
    </source>
</evidence>
<protein>
    <submittedName>
        <fullName evidence="1">Uncharacterized protein</fullName>
    </submittedName>
</protein>
<comment type="caution">
    <text evidence="1">The sequence shown here is derived from an EMBL/GenBank/DDBJ whole genome shotgun (WGS) entry which is preliminary data.</text>
</comment>
<dbReference type="Proteomes" id="UP000309997">
    <property type="component" value="Unassembled WGS sequence"/>
</dbReference>
<dbReference type="EMBL" id="RCHU02000007">
    <property type="protein sequence ID" value="KAL3583851.1"/>
    <property type="molecule type" value="Genomic_DNA"/>
</dbReference>
<reference evidence="1 2" key="1">
    <citation type="journal article" date="2024" name="Plant Biotechnol. J.">
        <title>Genome and CRISPR/Cas9 system of a widespread forest tree (Populus alba) in the world.</title>
        <authorList>
            <person name="Liu Y.J."/>
            <person name="Jiang P.F."/>
            <person name="Han X.M."/>
            <person name="Li X.Y."/>
            <person name="Wang H.M."/>
            <person name="Wang Y.J."/>
            <person name="Wang X.X."/>
            <person name="Zeng Q.Y."/>
        </authorList>
    </citation>
    <scope>NUCLEOTIDE SEQUENCE [LARGE SCALE GENOMIC DNA]</scope>
    <source>
        <strain evidence="2">cv. PAL-ZL1</strain>
    </source>
</reference>
<accession>A0ACC4C0Q9</accession>
<proteinExistence type="predicted"/>
<keyword evidence="2" id="KW-1185">Reference proteome</keyword>